<reference evidence="3" key="1">
    <citation type="submission" date="2016-10" db="EMBL/GenBank/DDBJ databases">
        <authorList>
            <person name="Varghese N."/>
            <person name="Submissions S."/>
        </authorList>
    </citation>
    <scope>NUCLEOTIDE SEQUENCE [LARGE SCALE GENOMIC DNA]</scope>
    <source>
        <strain evidence="3">CGMCC 1.12402</strain>
    </source>
</reference>
<dbReference type="OrthoDB" id="6384283at2"/>
<evidence type="ECO:0000313" key="2">
    <source>
        <dbReference type="EMBL" id="SEW08554.1"/>
    </source>
</evidence>
<feature type="transmembrane region" description="Helical" evidence="1">
    <location>
        <begin position="79"/>
        <end position="97"/>
    </location>
</feature>
<dbReference type="RefSeq" id="WP_090258045.1">
    <property type="nucleotide sequence ID" value="NZ_FOIR01000001.1"/>
</dbReference>
<proteinExistence type="predicted"/>
<feature type="transmembrane region" description="Helical" evidence="1">
    <location>
        <begin position="39"/>
        <end position="59"/>
    </location>
</feature>
<feature type="transmembrane region" description="Helical" evidence="1">
    <location>
        <begin position="7"/>
        <end position="27"/>
    </location>
</feature>
<dbReference type="GeneID" id="99986400"/>
<feature type="transmembrane region" description="Helical" evidence="1">
    <location>
        <begin position="141"/>
        <end position="163"/>
    </location>
</feature>
<dbReference type="Pfam" id="PF13858">
    <property type="entry name" value="DUF4199"/>
    <property type="match status" value="1"/>
</dbReference>
<protein>
    <recommendedName>
        <fullName evidence="4">DUF4199 domain-containing protein</fullName>
    </recommendedName>
</protein>
<dbReference type="AlphaFoldDB" id="A0A1I0P3I5"/>
<evidence type="ECO:0008006" key="4">
    <source>
        <dbReference type="Google" id="ProtNLM"/>
    </source>
</evidence>
<name>A0A1I0P3I5_9BACT</name>
<keyword evidence="1" id="KW-0472">Membrane</keyword>
<keyword evidence="1" id="KW-0812">Transmembrane</keyword>
<dbReference type="Proteomes" id="UP000199437">
    <property type="component" value="Unassembled WGS sequence"/>
</dbReference>
<dbReference type="STRING" id="1267423.SAMN05216290_1677"/>
<evidence type="ECO:0000256" key="1">
    <source>
        <dbReference type="SAM" id="Phobius"/>
    </source>
</evidence>
<keyword evidence="3" id="KW-1185">Reference proteome</keyword>
<accession>A0A1I0P3I5</accession>
<evidence type="ECO:0000313" key="3">
    <source>
        <dbReference type="Proteomes" id="UP000199437"/>
    </source>
</evidence>
<dbReference type="EMBL" id="FOIR01000001">
    <property type="protein sequence ID" value="SEW08554.1"/>
    <property type="molecule type" value="Genomic_DNA"/>
</dbReference>
<dbReference type="InterPro" id="IPR025250">
    <property type="entry name" value="DUF4199"/>
</dbReference>
<organism evidence="2 3">
    <name type="scientific">Roseivirga pacifica</name>
    <dbReference type="NCBI Taxonomy" id="1267423"/>
    <lineage>
        <taxon>Bacteria</taxon>
        <taxon>Pseudomonadati</taxon>
        <taxon>Bacteroidota</taxon>
        <taxon>Cytophagia</taxon>
        <taxon>Cytophagales</taxon>
        <taxon>Roseivirgaceae</taxon>
        <taxon>Roseivirga</taxon>
    </lineage>
</organism>
<sequence>MKKIIQKYGVISSALVVGIPLLTIPIMGTGPESFAAGEVVGYSTILVAELLILLALYSYKKEQNGLLTFGESMKLGTSIAALGGLAFGLYNVVYVLIIDPKFNEKYFAYSMGLDVNSPTFKQQFDVFMADQGFMMSVPGQFLLMFLTVFLIGFIITIVGGLIFQSKGKAVKA</sequence>
<keyword evidence="1" id="KW-1133">Transmembrane helix</keyword>
<gene>
    <name evidence="2" type="ORF">SAMN05216290_1677</name>
</gene>